<dbReference type="OrthoDB" id="8581967at2759"/>
<proteinExistence type="predicted"/>
<comment type="caution">
    <text evidence="3">The sequence shown here is derived from an EMBL/GenBank/DDBJ whole genome shotgun (WGS) entry which is preliminary data.</text>
</comment>
<dbReference type="InterPro" id="IPR046823">
    <property type="entry name" value="HPS6_N"/>
</dbReference>
<feature type="domain" description="BLOC-2 complex member HPS6 N-terminal" evidence="1">
    <location>
        <begin position="37"/>
        <end position="346"/>
    </location>
</feature>
<dbReference type="Proteomes" id="UP000242188">
    <property type="component" value="Unassembled WGS sequence"/>
</dbReference>
<sequence length="755" mass="85539">MSIKFSSRPLSTNLPICRWQLYEDLVCDAKSGPVDRVWVSPGHVYITINGGTHLYTFDTKPTSKTHEENRGCLDLADLDHPILDILVSSSNYSLAYVVQRNGHVQCWKFRSDLTWMLVKRFDLCNVNRSEVTSICLHSGQATLYWCERRPTISDVANYSICKRQIDVDEDKRSAKDYGSTQVILQNCPSAAVYPVSFGVAIVIKLKPPLVSMVILWLPIASKVVINVGPHQVELPELGTRQLIDFRSLAFKLIGYTVQMKPEHKMTGVTYDPQTMEITVIDGQTNVRTFSDTKSSLQKSYQKLDAKDFQETERVINWIKFQGFLAAVFKSHIMLFDQDTGQLVDTLASPDNSEIVDVCHLCPGTMWMSFFTTNNIYVIQRNKENTEEKIKDMLAVNNFQTKAVELGYLEQLKTQNCGIPVYDRITKLGKAWETESSRPPSTKLAETLNPYLREYWSLEKFQQEILNGTLVLPSVCPGDIEEEVLRVLSPETSMSMSGRQAWLLLLADKYPQEVLAILMKQLDFDTEDISPSQLQRWQCILAKDSVVSPVSTKVAVPMFEHTCRLLFIVQPSKLVNFVKIAQLINDQRVGVSAFIRRRQALQYYDRAIMCLPDLSTSQCIKEATPAYVQLLLASEQDGCEIKAVQTCMDQECWKDAIELMSMYTDSPALHIKLFHTILLCMTQKEVLAQHAEALFTNMPVCKSFDSVTSAFPLQNKDGSGTSSVKQVFASELDQVHIAQIRPYLLDKVKETEAANE</sequence>
<dbReference type="GO" id="GO:0005765">
    <property type="term" value="C:lysosomal membrane"/>
    <property type="evidence" value="ECO:0007669"/>
    <property type="project" value="TreeGrafter"/>
</dbReference>
<dbReference type="InterPro" id="IPR017218">
    <property type="entry name" value="BLOC-2_complex_Hps6_subunit"/>
</dbReference>
<dbReference type="AlphaFoldDB" id="A0A210PNS7"/>
<evidence type="ECO:0000313" key="4">
    <source>
        <dbReference type="Proteomes" id="UP000242188"/>
    </source>
</evidence>
<evidence type="ECO:0000313" key="3">
    <source>
        <dbReference type="EMBL" id="OWF38159.1"/>
    </source>
</evidence>
<evidence type="ECO:0000259" key="1">
    <source>
        <dbReference type="Pfam" id="PF15702"/>
    </source>
</evidence>
<dbReference type="SUPFAM" id="SSF101898">
    <property type="entry name" value="NHL repeat"/>
    <property type="match status" value="1"/>
</dbReference>
<gene>
    <name evidence="3" type="ORF">KP79_PYT08815</name>
</gene>
<feature type="domain" description="BLOC-2 complex member HPS6 C-terminal" evidence="2">
    <location>
        <begin position="437"/>
        <end position="751"/>
    </location>
</feature>
<dbReference type="GO" id="GO:0032418">
    <property type="term" value="P:lysosome localization"/>
    <property type="evidence" value="ECO:0007669"/>
    <property type="project" value="TreeGrafter"/>
</dbReference>
<dbReference type="Pfam" id="PF15702">
    <property type="entry name" value="HPS6"/>
    <property type="match status" value="1"/>
</dbReference>
<accession>A0A210PNS7</accession>
<keyword evidence="4" id="KW-1185">Reference proteome</keyword>
<dbReference type="Pfam" id="PF20468">
    <property type="entry name" value="HPS6_C"/>
    <property type="match status" value="1"/>
</dbReference>
<name>A0A210PNS7_MIZYE</name>
<reference evidence="3 4" key="1">
    <citation type="journal article" date="2017" name="Nat. Ecol. Evol.">
        <title>Scallop genome provides insights into evolution of bilaterian karyotype and development.</title>
        <authorList>
            <person name="Wang S."/>
            <person name="Zhang J."/>
            <person name="Jiao W."/>
            <person name="Li J."/>
            <person name="Xun X."/>
            <person name="Sun Y."/>
            <person name="Guo X."/>
            <person name="Huan P."/>
            <person name="Dong B."/>
            <person name="Zhang L."/>
            <person name="Hu X."/>
            <person name="Sun X."/>
            <person name="Wang J."/>
            <person name="Zhao C."/>
            <person name="Wang Y."/>
            <person name="Wang D."/>
            <person name="Huang X."/>
            <person name="Wang R."/>
            <person name="Lv J."/>
            <person name="Li Y."/>
            <person name="Zhang Z."/>
            <person name="Liu B."/>
            <person name="Lu W."/>
            <person name="Hui Y."/>
            <person name="Liang J."/>
            <person name="Zhou Z."/>
            <person name="Hou R."/>
            <person name="Li X."/>
            <person name="Liu Y."/>
            <person name="Li H."/>
            <person name="Ning X."/>
            <person name="Lin Y."/>
            <person name="Zhao L."/>
            <person name="Xing Q."/>
            <person name="Dou J."/>
            <person name="Li Y."/>
            <person name="Mao J."/>
            <person name="Guo H."/>
            <person name="Dou H."/>
            <person name="Li T."/>
            <person name="Mu C."/>
            <person name="Jiang W."/>
            <person name="Fu Q."/>
            <person name="Fu X."/>
            <person name="Miao Y."/>
            <person name="Liu J."/>
            <person name="Yu Q."/>
            <person name="Li R."/>
            <person name="Liao H."/>
            <person name="Li X."/>
            <person name="Kong Y."/>
            <person name="Jiang Z."/>
            <person name="Chourrout D."/>
            <person name="Li R."/>
            <person name="Bao Z."/>
        </authorList>
    </citation>
    <scope>NUCLEOTIDE SEQUENCE [LARGE SCALE GENOMIC DNA]</scope>
    <source>
        <strain evidence="3 4">PY_sf001</strain>
    </source>
</reference>
<dbReference type="PANTHER" id="PTHR14696:SF2">
    <property type="entry name" value="BLOC-2 COMPLEX MEMBER HPS6"/>
    <property type="match status" value="1"/>
</dbReference>
<dbReference type="EMBL" id="NEDP02005572">
    <property type="protein sequence ID" value="OWF38159.1"/>
    <property type="molecule type" value="Genomic_DNA"/>
</dbReference>
<dbReference type="GO" id="GO:0072657">
    <property type="term" value="P:protein localization to membrane"/>
    <property type="evidence" value="ECO:0007669"/>
    <property type="project" value="TreeGrafter"/>
</dbReference>
<dbReference type="PANTHER" id="PTHR14696">
    <property type="entry name" value="HERMANSKY-PUDLAK SYNDROME 6 PROTEIN"/>
    <property type="match status" value="1"/>
</dbReference>
<evidence type="ECO:0000259" key="2">
    <source>
        <dbReference type="Pfam" id="PF20468"/>
    </source>
</evidence>
<dbReference type="GO" id="GO:0031084">
    <property type="term" value="C:BLOC-2 complex"/>
    <property type="evidence" value="ECO:0007669"/>
    <property type="project" value="TreeGrafter"/>
</dbReference>
<dbReference type="STRING" id="6573.A0A210PNS7"/>
<dbReference type="InterPro" id="IPR046822">
    <property type="entry name" value="HPS6_C"/>
</dbReference>
<protein>
    <submittedName>
        <fullName evidence="3">Hermansky-Pudlak syndrome 6 protein-like</fullName>
    </submittedName>
</protein>
<organism evidence="3 4">
    <name type="scientific">Mizuhopecten yessoensis</name>
    <name type="common">Japanese scallop</name>
    <name type="synonym">Patinopecten yessoensis</name>
    <dbReference type="NCBI Taxonomy" id="6573"/>
    <lineage>
        <taxon>Eukaryota</taxon>
        <taxon>Metazoa</taxon>
        <taxon>Spiralia</taxon>
        <taxon>Lophotrochozoa</taxon>
        <taxon>Mollusca</taxon>
        <taxon>Bivalvia</taxon>
        <taxon>Autobranchia</taxon>
        <taxon>Pteriomorphia</taxon>
        <taxon>Pectinida</taxon>
        <taxon>Pectinoidea</taxon>
        <taxon>Pectinidae</taxon>
        <taxon>Mizuhopecten</taxon>
    </lineage>
</organism>